<protein>
    <submittedName>
        <fullName evidence="2">Transposase</fullName>
    </submittedName>
</protein>
<dbReference type="EMBL" id="CP059693">
    <property type="protein sequence ID" value="WDE10484.1"/>
    <property type="molecule type" value="Genomic_DNA"/>
</dbReference>
<gene>
    <name evidence="2" type="ORF">H3N35_19785</name>
</gene>
<organism evidence="2 3">
    <name type="scientific">Thalassomonas haliotis</name>
    <dbReference type="NCBI Taxonomy" id="485448"/>
    <lineage>
        <taxon>Bacteria</taxon>
        <taxon>Pseudomonadati</taxon>
        <taxon>Pseudomonadota</taxon>
        <taxon>Gammaproteobacteria</taxon>
        <taxon>Alteromonadales</taxon>
        <taxon>Colwelliaceae</taxon>
        <taxon>Thalassomonas</taxon>
    </lineage>
</organism>
<proteinExistence type="predicted"/>
<keyword evidence="3" id="KW-1185">Reference proteome</keyword>
<feature type="domain" description="Transposase IS200-like" evidence="1">
    <location>
        <begin position="13"/>
        <end position="187"/>
    </location>
</feature>
<dbReference type="InterPro" id="IPR036515">
    <property type="entry name" value="Transposase_17_sf"/>
</dbReference>
<dbReference type="PANTHER" id="PTHR34322:SF2">
    <property type="entry name" value="TRANSPOSASE IS200-LIKE DOMAIN-CONTAINING PROTEIN"/>
    <property type="match status" value="1"/>
</dbReference>
<evidence type="ECO:0000313" key="2">
    <source>
        <dbReference type="EMBL" id="WDE10484.1"/>
    </source>
</evidence>
<accession>A0ABY7VA50</accession>
<dbReference type="SMART" id="SM01321">
    <property type="entry name" value="Y1_Tnp"/>
    <property type="match status" value="1"/>
</dbReference>
<dbReference type="Gene3D" id="3.30.70.1290">
    <property type="entry name" value="Transposase IS200-like"/>
    <property type="match status" value="1"/>
</dbReference>
<dbReference type="Proteomes" id="UP001215231">
    <property type="component" value="Chromosome"/>
</dbReference>
<name>A0ABY7VA50_9GAMM</name>
<dbReference type="RefSeq" id="WP_274050522.1">
    <property type="nucleotide sequence ID" value="NZ_CP059693.1"/>
</dbReference>
<sequence>MTRARKEQVCLDETPYYHCICRCVRRAFLCGEDKDTGQNFDHRKQWLVDKITQLASVFAIEICAYAIMSNHYHLVLRVNQHQAQQWDSREVALRWMQLFKGHPLVDRYLSDTQATQAETDKALELIEVWRKRLFELGWFMRCLNEHIAVQANKEDNCKGRFWEGRFSSQALLDDTALLACMTYVDLNPIRAGITPTPEDSDFTSIQQRIKSLAAAKKERQLQPPQILPFTGYKPHGKPSSGLPFKLFDYLNLVEWTGRCVREDKRGAIPPDILPLFERLSINQDDWLQVIKDFNRHFITAAGSPAHMEHWAGTTKRKWCSTHQSLQLYNLKE</sequence>
<dbReference type="PANTHER" id="PTHR34322">
    <property type="entry name" value="TRANSPOSASE, Y1_TNP DOMAIN-CONTAINING"/>
    <property type="match status" value="1"/>
</dbReference>
<dbReference type="InterPro" id="IPR002686">
    <property type="entry name" value="Transposase_17"/>
</dbReference>
<reference evidence="2 3" key="1">
    <citation type="journal article" date="2022" name="Mar. Drugs">
        <title>Bioassay-Guided Fractionation Leads to the Detection of Cholic Acid Generated by the Rare Thalassomonas sp.</title>
        <authorList>
            <person name="Pheiffer F."/>
            <person name="Schneider Y.K."/>
            <person name="Hansen E.H."/>
            <person name="Andersen J.H."/>
            <person name="Isaksson J."/>
            <person name="Busche T."/>
            <person name="R C."/>
            <person name="Kalinowski J."/>
            <person name="Zyl L.V."/>
            <person name="Trindade M."/>
        </authorList>
    </citation>
    <scope>NUCLEOTIDE SEQUENCE [LARGE SCALE GENOMIC DNA]</scope>
    <source>
        <strain evidence="2 3">A5K-61T</strain>
    </source>
</reference>
<evidence type="ECO:0000313" key="3">
    <source>
        <dbReference type="Proteomes" id="UP001215231"/>
    </source>
</evidence>
<evidence type="ECO:0000259" key="1">
    <source>
        <dbReference type="SMART" id="SM01321"/>
    </source>
</evidence>
<dbReference type="SUPFAM" id="SSF143422">
    <property type="entry name" value="Transposase IS200-like"/>
    <property type="match status" value="1"/>
</dbReference>